<dbReference type="EMBL" id="CP021434">
    <property type="protein sequence ID" value="ARU59965.1"/>
    <property type="molecule type" value="Genomic_DNA"/>
</dbReference>
<accession>A0A1Y0IKB4</accession>
<proteinExistence type="predicted"/>
<protein>
    <submittedName>
        <fullName evidence="1">Uncharacterized protein</fullName>
    </submittedName>
</protein>
<dbReference type="OrthoDB" id="2376581at2"/>
<reference evidence="2" key="1">
    <citation type="submission" date="2017-05" db="EMBL/GenBank/DDBJ databases">
        <authorList>
            <person name="Sung H."/>
        </authorList>
    </citation>
    <scope>NUCLEOTIDE SEQUENCE [LARGE SCALE GENOMIC DNA]</scope>
    <source>
        <strain evidence="2">AR23208</strain>
    </source>
</reference>
<organism evidence="1 2">
    <name type="scientific">Tumebacillus avium</name>
    <dbReference type="NCBI Taxonomy" id="1903704"/>
    <lineage>
        <taxon>Bacteria</taxon>
        <taxon>Bacillati</taxon>
        <taxon>Bacillota</taxon>
        <taxon>Bacilli</taxon>
        <taxon>Bacillales</taxon>
        <taxon>Alicyclobacillaceae</taxon>
        <taxon>Tumebacillus</taxon>
    </lineage>
</organism>
<evidence type="ECO:0000313" key="1">
    <source>
        <dbReference type="EMBL" id="ARU59965.1"/>
    </source>
</evidence>
<sequence length="79" mass="9147">MALKRHLESTVSGYKVLFEKERPSDVYDDKDFDSGFEDGMYVDPAHDVTYDFKAAMKYCKDHGINPEDLSATEMKQFEI</sequence>
<keyword evidence="2" id="KW-1185">Reference proteome</keyword>
<gene>
    <name evidence="1" type="ORF">CBW65_01980</name>
</gene>
<dbReference type="Proteomes" id="UP000195437">
    <property type="component" value="Chromosome"/>
</dbReference>
<dbReference type="KEGG" id="tum:CBW65_01980"/>
<dbReference type="AlphaFoldDB" id="A0A1Y0IKB4"/>
<evidence type="ECO:0000313" key="2">
    <source>
        <dbReference type="Proteomes" id="UP000195437"/>
    </source>
</evidence>
<dbReference type="RefSeq" id="WP_087455354.1">
    <property type="nucleotide sequence ID" value="NZ_CP021434.1"/>
</dbReference>
<name>A0A1Y0IKB4_9BACL</name>